<keyword evidence="2" id="KW-0472">Membrane</keyword>
<proteinExistence type="predicted"/>
<evidence type="ECO:0000256" key="1">
    <source>
        <dbReference type="SAM" id="MobiDB-lite"/>
    </source>
</evidence>
<protein>
    <submittedName>
        <fullName evidence="3">Uncharacterized protein</fullName>
    </submittedName>
</protein>
<keyword evidence="2" id="KW-1133">Transmembrane helix</keyword>
<feature type="transmembrane region" description="Helical" evidence="2">
    <location>
        <begin position="109"/>
        <end position="131"/>
    </location>
</feature>
<dbReference type="GeneID" id="23867562"/>
<keyword evidence="2" id="KW-0812">Transmembrane</keyword>
<dbReference type="RefSeq" id="XP_011779705.1">
    <property type="nucleotide sequence ID" value="XM_011781403.1"/>
</dbReference>
<feature type="transmembrane region" description="Helical" evidence="2">
    <location>
        <begin position="143"/>
        <end position="170"/>
    </location>
</feature>
<dbReference type="EMBL" id="FN554974">
    <property type="protein sequence ID" value="CBH17441.1"/>
    <property type="molecule type" value="Genomic_DNA"/>
</dbReference>
<evidence type="ECO:0000256" key="2">
    <source>
        <dbReference type="SAM" id="Phobius"/>
    </source>
</evidence>
<dbReference type="Proteomes" id="UP000002316">
    <property type="component" value="Chromosome 11"/>
</dbReference>
<sequence length="171" mass="20368">MNVTSAHMQPRRCHGGHCTSASIHKHKYTQNRLKKKKRSRIRMKENGKKKLHGWKECETTDTNQPRININKLEITRLNIIREEVKSPPMQSLPTHSCTRTQEQQKRGNLFNHLFSSFVSFVFLLNLSLFFFCFSSLSLFRPLLFFPVVFLFLFLCLNSLFYFFLLCVYFFF</sequence>
<accession>D0A6Z0</accession>
<gene>
    <name evidence="3" type="ORF">TbgDal_XI5590</name>
</gene>
<dbReference type="KEGG" id="tbg:TbgDal_XI5590"/>
<feature type="compositionally biased region" description="Basic residues" evidence="1">
    <location>
        <begin position="27"/>
        <end position="41"/>
    </location>
</feature>
<feature type="region of interest" description="Disordered" evidence="1">
    <location>
        <begin position="27"/>
        <end position="49"/>
    </location>
</feature>
<reference evidence="3" key="1">
    <citation type="submission" date="2009-09" db="EMBL/GenBank/DDBJ databases">
        <title>The genome sequence of Trypanosoma brucei gambiense: the cause of Human African trypanosomasis.</title>
        <authorList>
            <person name="Jackson A.P."/>
            <person name="Sanders M."/>
            <person name="Berry A."/>
            <person name="McQuillan J."/>
            <person name="Aslett M.A."/>
            <person name="Quail M.A."/>
            <person name="Macleod A."/>
            <person name="Melville S.E."/>
            <person name="Gibson W."/>
            <person name="Barry J.D."/>
            <person name="Berriman M."/>
            <person name="Hertz-Fowler C."/>
        </authorList>
    </citation>
    <scope>NUCLEOTIDE SEQUENCE</scope>
    <source>
        <strain evidence="3">Dal 972 clone 1</strain>
    </source>
</reference>
<organism evidence="3">
    <name type="scientific">Trypanosoma brucei gambiense (strain MHOM/CI/86/DAL972)</name>
    <dbReference type="NCBI Taxonomy" id="679716"/>
    <lineage>
        <taxon>Eukaryota</taxon>
        <taxon>Discoba</taxon>
        <taxon>Euglenozoa</taxon>
        <taxon>Kinetoplastea</taxon>
        <taxon>Metakinetoplastina</taxon>
        <taxon>Trypanosomatida</taxon>
        <taxon>Trypanosomatidae</taxon>
        <taxon>Trypanosoma</taxon>
    </lineage>
</organism>
<evidence type="ECO:0000313" key="3">
    <source>
        <dbReference type="EMBL" id="CBH17441.1"/>
    </source>
</evidence>
<dbReference type="AlphaFoldDB" id="D0A6Z0"/>
<name>D0A6Z0_TRYB9</name>